<dbReference type="OrthoDB" id="249246at2"/>
<organism evidence="2 3">
    <name type="scientific">Hymenobacter psychrophilus</name>
    <dbReference type="NCBI Taxonomy" id="651662"/>
    <lineage>
        <taxon>Bacteria</taxon>
        <taxon>Pseudomonadati</taxon>
        <taxon>Bacteroidota</taxon>
        <taxon>Cytophagia</taxon>
        <taxon>Cytophagales</taxon>
        <taxon>Hymenobacteraceae</taxon>
        <taxon>Hymenobacter</taxon>
    </lineage>
</organism>
<keyword evidence="3" id="KW-1185">Reference proteome</keyword>
<feature type="signal peptide" evidence="1">
    <location>
        <begin position="1"/>
        <end position="24"/>
    </location>
</feature>
<accession>A0A1H3EX10</accession>
<gene>
    <name evidence="2" type="ORF">SAMN04488069_103316</name>
</gene>
<dbReference type="AlphaFoldDB" id="A0A1H3EX10"/>
<dbReference type="RefSeq" id="WP_092738626.1">
    <property type="nucleotide sequence ID" value="NZ_FNOV01000003.1"/>
</dbReference>
<evidence type="ECO:0000256" key="1">
    <source>
        <dbReference type="SAM" id="SignalP"/>
    </source>
</evidence>
<keyword evidence="1" id="KW-0732">Signal</keyword>
<dbReference type="Proteomes" id="UP000199249">
    <property type="component" value="Unassembled WGS sequence"/>
</dbReference>
<feature type="chain" id="PRO_5011439044" evidence="1">
    <location>
        <begin position="25"/>
        <end position="181"/>
    </location>
</feature>
<evidence type="ECO:0000313" key="3">
    <source>
        <dbReference type="Proteomes" id="UP000199249"/>
    </source>
</evidence>
<protein>
    <submittedName>
        <fullName evidence="2">Uncharacterized protein</fullName>
    </submittedName>
</protein>
<proteinExistence type="predicted"/>
<name>A0A1H3EX10_9BACT</name>
<dbReference type="EMBL" id="FNOV01000003">
    <property type="protein sequence ID" value="SDX82509.1"/>
    <property type="molecule type" value="Genomic_DNA"/>
</dbReference>
<sequence>MKKALLTLPVLCLMVLLMAARPFAEVELIKKRVLSERVEILIPKGFEVMSEQQMDFNYAKSQSRPSVIYTNNKEVSLAFSYTDNTADQEMVDMYHDNFYKIYAKQYKGATWFSHGVKEVSGRKVGYLELMKPELGRESYTFIFFTDVEGKLLMCTFTCADRQKPEWENVAKQIMGSFKSNS</sequence>
<evidence type="ECO:0000313" key="2">
    <source>
        <dbReference type="EMBL" id="SDX82509.1"/>
    </source>
</evidence>
<dbReference type="Gene3D" id="3.40.1000.10">
    <property type="entry name" value="Mog1/PsbP, alpha/beta/alpha sandwich"/>
    <property type="match status" value="1"/>
</dbReference>
<reference evidence="3" key="1">
    <citation type="submission" date="2016-10" db="EMBL/GenBank/DDBJ databases">
        <authorList>
            <person name="Varghese N."/>
            <person name="Submissions S."/>
        </authorList>
    </citation>
    <scope>NUCLEOTIDE SEQUENCE [LARGE SCALE GENOMIC DNA]</scope>
    <source>
        <strain evidence="3">CGMCC 1.8975</strain>
    </source>
</reference>
<dbReference type="STRING" id="651662.SAMN04488069_103316"/>